<proteinExistence type="predicted"/>
<dbReference type="PROSITE" id="PS50109">
    <property type="entry name" value="HIS_KIN"/>
    <property type="match status" value="1"/>
</dbReference>
<dbReference type="Proteomes" id="UP000716906">
    <property type="component" value="Unassembled WGS sequence"/>
</dbReference>
<dbReference type="InterPro" id="IPR036890">
    <property type="entry name" value="HATPase_C_sf"/>
</dbReference>
<dbReference type="EMBL" id="JACLYY010000002">
    <property type="protein sequence ID" value="MBM6737181.1"/>
    <property type="molecule type" value="Genomic_DNA"/>
</dbReference>
<evidence type="ECO:0000256" key="1">
    <source>
        <dbReference type="ARBA" id="ARBA00022777"/>
    </source>
</evidence>
<dbReference type="RefSeq" id="WP_205155720.1">
    <property type="nucleotide sequence ID" value="NZ_JACLYY010000002.1"/>
</dbReference>
<feature type="transmembrane region" description="Helical" evidence="3">
    <location>
        <begin position="135"/>
        <end position="154"/>
    </location>
</feature>
<feature type="transmembrane region" description="Helical" evidence="3">
    <location>
        <begin position="194"/>
        <end position="216"/>
    </location>
</feature>
<evidence type="ECO:0000256" key="2">
    <source>
        <dbReference type="ARBA" id="ARBA00023012"/>
    </source>
</evidence>
<evidence type="ECO:0000259" key="4">
    <source>
        <dbReference type="PROSITE" id="PS50109"/>
    </source>
</evidence>
<feature type="transmembrane region" description="Helical" evidence="3">
    <location>
        <begin position="228"/>
        <end position="248"/>
    </location>
</feature>
<dbReference type="InterPro" id="IPR003594">
    <property type="entry name" value="HATPase_dom"/>
</dbReference>
<sequence length="562" mass="63774">MEDYSNGWAYSFQEKEGTVSLPASFDVPKNVEITFWKVVPEDVRDGDAIVFRSRMQYAQVYVGERLAYQFPEQDLIGRELTSAWNFVRLNETDAGEEIRIVVRSPYARFSGGIGEVYYGDFDDMVTEIISRQSKVYRTSFLTGIVGAVIVLLSVISRRYHLDSWPISQGILLVFVSFWLCGESRLPSGIVGLEAWHYFAVLSLLFCPVFVAAYLYHRWPDICGKATRILFYICLADVGASLMSEFLGGPDLMELLPVTVSLVTALLGYAMLIHILAARRKKGKFIRSEIVCLLIIFLAGIVEVVRFYRDSGQVGGVMRVAILIYSVNLLRISVISLFRRVRENRELARMLRKSRAELMASQIKPHFIYNTLNSIRTLIKIDPEQAQKTVYDFSTYLRSNLENVGERELISFSDELRHINAYLNIEKIRFGERLCVAEDIGTKSFQIPPLSVQPLVENAVKHGLCAKMDGGTVTIRSREEADAYVVEVEDDGIGFDVESIEKRGKVNDKFSHIGLENIRFRIREIARGRLDIHSRPGEGTKVTVTFPKEERKGDECHAGHDRG</sequence>
<dbReference type="InterPro" id="IPR050640">
    <property type="entry name" value="Bact_2-comp_sensor_kinase"/>
</dbReference>
<keyword evidence="3" id="KW-0472">Membrane</keyword>
<dbReference type="GO" id="GO:0016301">
    <property type="term" value="F:kinase activity"/>
    <property type="evidence" value="ECO:0007669"/>
    <property type="project" value="UniProtKB-KW"/>
</dbReference>
<dbReference type="Pfam" id="PF06580">
    <property type="entry name" value="His_kinase"/>
    <property type="match status" value="1"/>
</dbReference>
<comment type="caution">
    <text evidence="5">The sequence shown here is derived from an EMBL/GenBank/DDBJ whole genome shotgun (WGS) entry which is preliminary data.</text>
</comment>
<organism evidence="5 6">
    <name type="scientific">Faecalicatena fissicatena</name>
    <dbReference type="NCBI Taxonomy" id="290055"/>
    <lineage>
        <taxon>Bacteria</taxon>
        <taxon>Bacillati</taxon>
        <taxon>Bacillota</taxon>
        <taxon>Clostridia</taxon>
        <taxon>Lachnospirales</taxon>
        <taxon>Lachnospiraceae</taxon>
        <taxon>Faecalicatena</taxon>
    </lineage>
</organism>
<dbReference type="InterPro" id="IPR005467">
    <property type="entry name" value="His_kinase_dom"/>
</dbReference>
<dbReference type="PANTHER" id="PTHR34220:SF7">
    <property type="entry name" value="SENSOR HISTIDINE KINASE YPDA"/>
    <property type="match status" value="1"/>
</dbReference>
<keyword evidence="1 5" id="KW-0418">Kinase</keyword>
<dbReference type="InterPro" id="IPR010559">
    <property type="entry name" value="Sig_transdc_His_kin_internal"/>
</dbReference>
<accession>A0ABS2E6B3</accession>
<feature type="transmembrane region" description="Helical" evidence="3">
    <location>
        <begin position="289"/>
        <end position="307"/>
    </location>
</feature>
<dbReference type="Pfam" id="PF02518">
    <property type="entry name" value="HATPase_c"/>
    <property type="match status" value="1"/>
</dbReference>
<dbReference type="SUPFAM" id="SSF55874">
    <property type="entry name" value="ATPase domain of HSP90 chaperone/DNA topoisomerase II/histidine kinase"/>
    <property type="match status" value="1"/>
</dbReference>
<evidence type="ECO:0000256" key="3">
    <source>
        <dbReference type="SAM" id="Phobius"/>
    </source>
</evidence>
<dbReference type="PANTHER" id="PTHR34220">
    <property type="entry name" value="SENSOR HISTIDINE KINASE YPDA"/>
    <property type="match status" value="1"/>
</dbReference>
<dbReference type="Gene3D" id="3.30.565.10">
    <property type="entry name" value="Histidine kinase-like ATPase, C-terminal domain"/>
    <property type="match status" value="1"/>
</dbReference>
<feature type="domain" description="Histidine kinase" evidence="4">
    <location>
        <begin position="454"/>
        <end position="549"/>
    </location>
</feature>
<name>A0ABS2E6B3_9FIRM</name>
<feature type="transmembrane region" description="Helical" evidence="3">
    <location>
        <begin position="254"/>
        <end position="277"/>
    </location>
</feature>
<reference evidence="5 6" key="1">
    <citation type="journal article" date="2021" name="Sci. Rep.">
        <title>The distribution of antibiotic resistance genes in chicken gut microbiota commensals.</title>
        <authorList>
            <person name="Juricova H."/>
            <person name="Matiasovicova J."/>
            <person name="Kubasova T."/>
            <person name="Cejkova D."/>
            <person name="Rychlik I."/>
        </authorList>
    </citation>
    <scope>NUCLEOTIDE SEQUENCE [LARGE SCALE GENOMIC DNA]</scope>
    <source>
        <strain evidence="5 6">An773</strain>
    </source>
</reference>
<evidence type="ECO:0000313" key="5">
    <source>
        <dbReference type="EMBL" id="MBM6737181.1"/>
    </source>
</evidence>
<keyword evidence="6" id="KW-1185">Reference proteome</keyword>
<keyword evidence="1 5" id="KW-0808">Transferase</keyword>
<protein>
    <submittedName>
        <fullName evidence="5">Histidine kinase</fullName>
    </submittedName>
</protein>
<evidence type="ECO:0000313" key="6">
    <source>
        <dbReference type="Proteomes" id="UP000716906"/>
    </source>
</evidence>
<keyword evidence="3" id="KW-1133">Transmembrane helix</keyword>
<feature type="transmembrane region" description="Helical" evidence="3">
    <location>
        <begin position="319"/>
        <end position="337"/>
    </location>
</feature>
<keyword evidence="3" id="KW-0812">Transmembrane</keyword>
<gene>
    <name evidence="5" type="ORF">H7U36_03540</name>
</gene>
<keyword evidence="2" id="KW-0902">Two-component regulatory system</keyword>